<dbReference type="PANTHER" id="PTHR46087:SF9">
    <property type="entry name" value="ARM REPEAT SUPERFAMILY PROTEIN"/>
    <property type="match status" value="1"/>
</dbReference>
<dbReference type="Pfam" id="PF21052">
    <property type="entry name" value="EFR3_ARM"/>
    <property type="match status" value="1"/>
</dbReference>
<dbReference type="SUPFAM" id="SSF48371">
    <property type="entry name" value="ARM repeat"/>
    <property type="match status" value="1"/>
</dbReference>
<dbReference type="InterPro" id="IPR016024">
    <property type="entry name" value="ARM-type_fold"/>
</dbReference>
<gene>
    <name evidence="2" type="ORF">PVK06_004102</name>
</gene>
<dbReference type="InterPro" id="IPR049152">
    <property type="entry name" value="EFR3-like_ARM"/>
</dbReference>
<accession>A0ABR0QR19</accession>
<proteinExistence type="predicted"/>
<sequence>MSFISGAISRQVLPACGSLCFLCPGLRTRSRQPVKRYKKMIAEIFPRNQEEGPNERKIGKLCEYASKNPLRIPKISTSLEQRCYKELRNEKFQSVKTVMCIYRKLLVSCKEQMSLFSSSLLSIIQTLLDQTRHDEMRIIGCQTLFYFLNNQNDGTCMFKLEGFIPKLCQLAQETGESEREKNLRAAGLQALSSMIWFMGIHSHISVEFDNIVSVVLENYEDPRKNLENHNGGKSQLEKEVVKDEGHDSPSPDVPITFPSWDTIVNDNGEQNVSVEDAQNPSFWSRVCLHNMANLAKEATTARRVLESLFRYLDSENLWTLQTGLAFPVLKDMQLLMESSGQNTHFLLSLLVKHLDHKSVLKQPAVQLQILEVTSSLARYSKVEPSVAILGAVSDVMRHLRKSIHCSLDDATLGVETINWNKNFKEAVDNCLVQLSQKVGDAGPILDAMAVMLENISNITVIARATVSVVYRTAQVIASIPNPSYLNKAFPESLFHQLLPAMVHPDHETRIGAHRIFSVVLVPTSVCPQQSSVPPLTNKAIPRTLSRTVSVFSSSAALFEKLRKEKSFSRGNGYIEKQSIVNEGSNNMILNRLNSSYSRASSSRNLSVPLETDKNSLSNSNTESEAHSLRLSSTQISLLLSSIWAQSVSPQNTPRNYEAIAHTYSLVLLFSRAKNSSNEALVRSFQLAFSLRCISLNEGGPLPPSCRRSLFTLATSMILFSSKASNILPIVYSTKVALRERVVDPFLHLVEDCKLKVVDTGSDRPTNVYGSKEDDDLAAKTLSQIQITPEQDSESLASEILKSLGISSEPELSNTRAQLLSKFLPDDVCPLGSHLTIDQLHKEYQAGVEESKSTKEDDAFAEPFECQTKDGSGFSQETPKPLDVNQLLDSVLETSDQFGRISVSTGPDMSYKDMAHHCETLLTGKQQKMSDLMSVHLRQDSYFQNPFHAEQPGPVFEETSGTNSLQQPVGTLPMLCATEYQNHLQPFSFPSSTPYDNILKAAGWLKDVSAATKTTILASWYTNLHLLLLDPSLKMAAKYIIASVAGSFAIAYVSDLLVSDSKIFGGTTPSTVSNKGWWEETDKKFQAWPRTAGPPVVMNPISRQNFIVKSGSES</sequence>
<feature type="region of interest" description="Disordered" evidence="1">
    <location>
        <begin position="603"/>
        <end position="625"/>
    </location>
</feature>
<protein>
    <submittedName>
        <fullName evidence="2">Uncharacterized protein</fullName>
    </submittedName>
</protein>
<keyword evidence="3" id="KW-1185">Reference proteome</keyword>
<dbReference type="PANTHER" id="PTHR46087">
    <property type="entry name" value="PUTATIVE, EXPRESSED-RELATED"/>
    <property type="match status" value="1"/>
</dbReference>
<evidence type="ECO:0000313" key="2">
    <source>
        <dbReference type="EMBL" id="KAK5841779.1"/>
    </source>
</evidence>
<comment type="caution">
    <text evidence="2">The sequence shown here is derived from an EMBL/GenBank/DDBJ whole genome shotgun (WGS) entry which is preliminary data.</text>
</comment>
<evidence type="ECO:0000313" key="3">
    <source>
        <dbReference type="Proteomes" id="UP001358586"/>
    </source>
</evidence>
<name>A0ABR0QR19_GOSAR</name>
<dbReference type="InterPro" id="IPR055296">
    <property type="entry name" value="SRL2-like"/>
</dbReference>
<reference evidence="2 3" key="1">
    <citation type="submission" date="2023-03" db="EMBL/GenBank/DDBJ databases">
        <title>WGS of Gossypium arboreum.</title>
        <authorList>
            <person name="Yu D."/>
        </authorList>
    </citation>
    <scope>NUCLEOTIDE SEQUENCE [LARGE SCALE GENOMIC DNA]</scope>
    <source>
        <tissue evidence="2">Leaf</tissue>
    </source>
</reference>
<dbReference type="EMBL" id="JARKNE010000002">
    <property type="protein sequence ID" value="KAK5841779.1"/>
    <property type="molecule type" value="Genomic_DNA"/>
</dbReference>
<dbReference type="Proteomes" id="UP001358586">
    <property type="component" value="Chromosome 2"/>
</dbReference>
<organism evidence="2 3">
    <name type="scientific">Gossypium arboreum</name>
    <name type="common">Tree cotton</name>
    <name type="synonym">Gossypium nanking</name>
    <dbReference type="NCBI Taxonomy" id="29729"/>
    <lineage>
        <taxon>Eukaryota</taxon>
        <taxon>Viridiplantae</taxon>
        <taxon>Streptophyta</taxon>
        <taxon>Embryophyta</taxon>
        <taxon>Tracheophyta</taxon>
        <taxon>Spermatophyta</taxon>
        <taxon>Magnoliopsida</taxon>
        <taxon>eudicotyledons</taxon>
        <taxon>Gunneridae</taxon>
        <taxon>Pentapetalae</taxon>
        <taxon>rosids</taxon>
        <taxon>malvids</taxon>
        <taxon>Malvales</taxon>
        <taxon>Malvaceae</taxon>
        <taxon>Malvoideae</taxon>
        <taxon>Gossypium</taxon>
    </lineage>
</organism>
<evidence type="ECO:0000256" key="1">
    <source>
        <dbReference type="SAM" id="MobiDB-lite"/>
    </source>
</evidence>
<dbReference type="InterPro" id="IPR009515">
    <property type="entry name" value="DUF1138"/>
</dbReference>
<dbReference type="Pfam" id="PF06592">
    <property type="entry name" value="DUF1138"/>
    <property type="match status" value="1"/>
</dbReference>